<name>A0ABV3BTT8_9ACTN</name>
<sequence>MLVDRDVHWNGERYTGTEHFFAAHFPTDRPPLSRTGLLPDEQTSLDTHTWITWSDLPTLQDPVEPPQLLEILDALAPEGPWRDRDRGDA</sequence>
<organism evidence="1 2">
    <name type="scientific">Streptomyces atriruber</name>
    <dbReference type="NCBI Taxonomy" id="545121"/>
    <lineage>
        <taxon>Bacteria</taxon>
        <taxon>Bacillati</taxon>
        <taxon>Actinomycetota</taxon>
        <taxon>Actinomycetes</taxon>
        <taxon>Kitasatosporales</taxon>
        <taxon>Streptomycetaceae</taxon>
        <taxon>Streptomyces</taxon>
    </lineage>
</organism>
<evidence type="ECO:0008006" key="3">
    <source>
        <dbReference type="Google" id="ProtNLM"/>
    </source>
</evidence>
<comment type="caution">
    <text evidence="1">The sequence shown here is derived from an EMBL/GenBank/DDBJ whole genome shotgun (WGS) entry which is preliminary data.</text>
</comment>
<accession>A0ABV3BTT8</accession>
<protein>
    <recommendedName>
        <fullName evidence="3">NUDIX hydrolase</fullName>
    </recommendedName>
</protein>
<dbReference type="EMBL" id="JBEYXV010000015">
    <property type="protein sequence ID" value="MEU6824428.1"/>
    <property type="molecule type" value="Genomic_DNA"/>
</dbReference>
<dbReference type="RefSeq" id="WP_359353778.1">
    <property type="nucleotide sequence ID" value="NZ_JBEYXV010000015.1"/>
</dbReference>
<evidence type="ECO:0000313" key="2">
    <source>
        <dbReference type="Proteomes" id="UP001551176"/>
    </source>
</evidence>
<keyword evidence="2" id="KW-1185">Reference proteome</keyword>
<evidence type="ECO:0000313" key="1">
    <source>
        <dbReference type="EMBL" id="MEU6824428.1"/>
    </source>
</evidence>
<gene>
    <name evidence="1" type="ORF">ABZ921_27670</name>
</gene>
<proteinExistence type="predicted"/>
<dbReference type="Proteomes" id="UP001551176">
    <property type="component" value="Unassembled WGS sequence"/>
</dbReference>
<reference evidence="1 2" key="1">
    <citation type="submission" date="2024-06" db="EMBL/GenBank/DDBJ databases">
        <title>The Natural Products Discovery Center: Release of the First 8490 Sequenced Strains for Exploring Actinobacteria Biosynthetic Diversity.</title>
        <authorList>
            <person name="Kalkreuter E."/>
            <person name="Kautsar S.A."/>
            <person name="Yang D."/>
            <person name="Bader C.D."/>
            <person name="Teijaro C.N."/>
            <person name="Fluegel L."/>
            <person name="Davis C.M."/>
            <person name="Simpson J.R."/>
            <person name="Lauterbach L."/>
            <person name="Steele A.D."/>
            <person name="Gui C."/>
            <person name="Meng S."/>
            <person name="Li G."/>
            <person name="Viehrig K."/>
            <person name="Ye F."/>
            <person name="Su P."/>
            <person name="Kiefer A.F."/>
            <person name="Nichols A."/>
            <person name="Cepeda A.J."/>
            <person name="Yan W."/>
            <person name="Fan B."/>
            <person name="Jiang Y."/>
            <person name="Adhikari A."/>
            <person name="Zheng C.-J."/>
            <person name="Schuster L."/>
            <person name="Cowan T.M."/>
            <person name="Smanski M.J."/>
            <person name="Chevrette M.G."/>
            <person name="De Carvalho L.P.S."/>
            <person name="Shen B."/>
        </authorList>
    </citation>
    <scope>NUCLEOTIDE SEQUENCE [LARGE SCALE GENOMIC DNA]</scope>
    <source>
        <strain evidence="1 2">NPDC046838</strain>
    </source>
</reference>